<dbReference type="Pfam" id="PF08386">
    <property type="entry name" value="Abhydrolase_4"/>
    <property type="match status" value="1"/>
</dbReference>
<feature type="domain" description="Peptidase S33 tripeptidyl aminopeptidase-like C-terminal" evidence="2">
    <location>
        <begin position="393"/>
        <end position="489"/>
    </location>
</feature>
<name>A0ABV0LRC0_9PSEU</name>
<comment type="caution">
    <text evidence="3">The sequence shown here is derived from an EMBL/GenBank/DDBJ whole genome shotgun (WGS) entry which is preliminary data.</text>
</comment>
<evidence type="ECO:0000256" key="1">
    <source>
        <dbReference type="SAM" id="SignalP"/>
    </source>
</evidence>
<feature type="chain" id="PRO_5046121476" evidence="1">
    <location>
        <begin position="23"/>
        <end position="499"/>
    </location>
</feature>
<dbReference type="SUPFAM" id="SSF53474">
    <property type="entry name" value="alpha/beta-Hydrolases"/>
    <property type="match status" value="1"/>
</dbReference>
<organism evidence="3 4">
    <name type="scientific">Amycolatopsis melonis</name>
    <dbReference type="NCBI Taxonomy" id="3156488"/>
    <lineage>
        <taxon>Bacteria</taxon>
        <taxon>Bacillati</taxon>
        <taxon>Actinomycetota</taxon>
        <taxon>Actinomycetes</taxon>
        <taxon>Pseudonocardiales</taxon>
        <taxon>Pseudonocardiaceae</taxon>
        <taxon>Amycolatopsis</taxon>
    </lineage>
</organism>
<accession>A0ABV0LRC0</accession>
<dbReference type="Gene3D" id="3.40.50.1820">
    <property type="entry name" value="alpha/beta hydrolase"/>
    <property type="match status" value="1"/>
</dbReference>
<dbReference type="RefSeq" id="WP_348955944.1">
    <property type="nucleotide sequence ID" value="NZ_JBDZYD010000017.1"/>
</dbReference>
<dbReference type="GO" id="GO:0016787">
    <property type="term" value="F:hydrolase activity"/>
    <property type="evidence" value="ECO:0007669"/>
    <property type="project" value="UniProtKB-KW"/>
</dbReference>
<dbReference type="Proteomes" id="UP001440984">
    <property type="component" value="Unassembled WGS sequence"/>
</dbReference>
<dbReference type="InterPro" id="IPR013595">
    <property type="entry name" value="Pept_S33_TAP-like_C"/>
</dbReference>
<feature type="signal peptide" evidence="1">
    <location>
        <begin position="1"/>
        <end position="22"/>
    </location>
</feature>
<reference evidence="3 4" key="1">
    <citation type="submission" date="2024-05" db="EMBL/GenBank/DDBJ databases">
        <authorList>
            <person name="Zhao H."/>
            <person name="Xu Y."/>
            <person name="Lin S."/>
            <person name="Spain J.C."/>
            <person name="Zhou N.-Y."/>
        </authorList>
    </citation>
    <scope>NUCLEOTIDE SEQUENCE [LARGE SCALE GENOMIC DNA]</scope>
    <source>
        <strain evidence="3 4">NEAU-NG30</strain>
    </source>
</reference>
<keyword evidence="1" id="KW-0732">Signal</keyword>
<sequence length="499" mass="53099">MRGKIAALVILLVTALAQPVAAAPRLDWVPCGPAADCAKITVPLDWDVPDGPRITLAFNRHKADPAHRKGALFMAPGVGFDFLLTDVRSGVFAMFPDLLRDFDLIGVDVRGGGIHPFNGRQPAPFRSDAIECGLPVHDPGISSSAAEVDALVRYNRAYEASCTSPLADHMDAVTQAKDLDAVRAALGEEKVSFFFYGYTGPGQAYARLFPHRVRAMAMDSPLDHSVPVVVRAAEYASTVEREFNRFVAWCNGSASCVLHGQDVAAVYDSLLRHADRYPVRLDLPPEPGRPEPQQATVLVRGDDLAFLTEQLLEIGDLTLPGGGMGWADLATAIQQAGSGASPTFAFVYRYSWGYRDLWNPLRAGQCDDYPASVVDLAAARPIVTALAPHTRGASQAWDALSGCVGRRPGTNPPGPTVVRGVPPVLVVGARGNPWSPYPDVARVSAEIGGSVLLTYAGDAHIAFLSSPCVAAHIQSYLDELTLPAAGTVCPAVPVRTPGP</sequence>
<proteinExistence type="predicted"/>
<evidence type="ECO:0000259" key="2">
    <source>
        <dbReference type="Pfam" id="PF08386"/>
    </source>
</evidence>
<evidence type="ECO:0000313" key="4">
    <source>
        <dbReference type="Proteomes" id="UP001440984"/>
    </source>
</evidence>
<keyword evidence="3" id="KW-0378">Hydrolase</keyword>
<gene>
    <name evidence="3" type="ORF">ABJI51_37745</name>
</gene>
<keyword evidence="4" id="KW-1185">Reference proteome</keyword>
<evidence type="ECO:0000313" key="3">
    <source>
        <dbReference type="EMBL" id="MEQ0564855.1"/>
    </source>
</evidence>
<dbReference type="EMBL" id="JBDZYD010000017">
    <property type="protein sequence ID" value="MEQ0564855.1"/>
    <property type="molecule type" value="Genomic_DNA"/>
</dbReference>
<protein>
    <submittedName>
        <fullName evidence="3">Alpha/beta hydrolase</fullName>
    </submittedName>
</protein>
<dbReference type="InterPro" id="IPR029058">
    <property type="entry name" value="AB_hydrolase_fold"/>
</dbReference>